<evidence type="ECO:0000313" key="1">
    <source>
        <dbReference type="EMBL" id="KAI4355245.1"/>
    </source>
</evidence>
<accession>A0ACB9Q3W3</accession>
<evidence type="ECO:0000313" key="2">
    <source>
        <dbReference type="Proteomes" id="UP000828941"/>
    </source>
</evidence>
<keyword evidence="2" id="KW-1185">Reference proteome</keyword>
<name>A0ACB9Q3W3_BAUVA</name>
<gene>
    <name evidence="1" type="ORF">L6164_004038</name>
</gene>
<reference evidence="1 2" key="1">
    <citation type="journal article" date="2022" name="DNA Res.">
        <title>Chromosomal-level genome assembly of the orchid tree Bauhinia variegata (Leguminosae; Cercidoideae) supports the allotetraploid origin hypothesis of Bauhinia.</title>
        <authorList>
            <person name="Zhong Y."/>
            <person name="Chen Y."/>
            <person name="Zheng D."/>
            <person name="Pang J."/>
            <person name="Liu Y."/>
            <person name="Luo S."/>
            <person name="Meng S."/>
            <person name="Qian L."/>
            <person name="Wei D."/>
            <person name="Dai S."/>
            <person name="Zhou R."/>
        </authorList>
    </citation>
    <scope>NUCLEOTIDE SEQUENCE [LARGE SCALE GENOMIC DNA]</scope>
    <source>
        <strain evidence="1">BV-YZ2020</strain>
    </source>
</reference>
<proteinExistence type="predicted"/>
<dbReference type="Proteomes" id="UP000828941">
    <property type="component" value="Chromosome 2"/>
</dbReference>
<dbReference type="EMBL" id="CM039427">
    <property type="protein sequence ID" value="KAI4355245.1"/>
    <property type="molecule type" value="Genomic_DNA"/>
</dbReference>
<comment type="caution">
    <text evidence="1">The sequence shown here is derived from an EMBL/GenBank/DDBJ whole genome shotgun (WGS) entry which is preliminary data.</text>
</comment>
<protein>
    <submittedName>
        <fullName evidence="1">Uncharacterized protein</fullName>
    </submittedName>
</protein>
<sequence>MESETRRKIEETVTDILKNSNIEEVTEFMVRVAASERLGIDLSDSEHKQFVRKVVESYLLALAEEDENQRENPSELNVPEDGREVMQEVQEVKLKRELKDDTDRIICQLSNKRNVVIQDFKGKTMVSIREYYQKDGKQLPGVKGISLPAEQWSVLKKNVPAIVEAIKKMEAKMSSEFNGKQNEEVPNSVVDTFSTELVPVDISRFNGKNYHLWAQQIGLLLKQLKIAYVLTEPCPSARPGQDSSAEEKRWVDDDSHCRRNILLYLSDHLFDQYAKRKMSARELWEDLKLTYLYEEFGTKRSQVRKYIEYQMVEENSILEQVQEFNNIADSIVASGILVDENFHVSVIISKLPPSWKNICNKLMREEHLPFWKLMERLRTEEASRNQSKKVGEPSNNPGFHLSKRPRGTDNMPSGMHRNKSDMNSKKIPCYYCGKKGHLPKNCWWKSDKQGEERREEENGSISEVDMHRAME</sequence>
<organism evidence="1 2">
    <name type="scientific">Bauhinia variegata</name>
    <name type="common">Purple orchid tree</name>
    <name type="synonym">Phanera variegata</name>
    <dbReference type="NCBI Taxonomy" id="167791"/>
    <lineage>
        <taxon>Eukaryota</taxon>
        <taxon>Viridiplantae</taxon>
        <taxon>Streptophyta</taxon>
        <taxon>Embryophyta</taxon>
        <taxon>Tracheophyta</taxon>
        <taxon>Spermatophyta</taxon>
        <taxon>Magnoliopsida</taxon>
        <taxon>eudicotyledons</taxon>
        <taxon>Gunneridae</taxon>
        <taxon>Pentapetalae</taxon>
        <taxon>rosids</taxon>
        <taxon>fabids</taxon>
        <taxon>Fabales</taxon>
        <taxon>Fabaceae</taxon>
        <taxon>Cercidoideae</taxon>
        <taxon>Cercideae</taxon>
        <taxon>Bauhiniinae</taxon>
        <taxon>Bauhinia</taxon>
    </lineage>
</organism>